<dbReference type="AlphaFoldDB" id="A0A0F8X671"/>
<dbReference type="EMBL" id="LAZR01061083">
    <property type="protein sequence ID" value="KKK64298.1"/>
    <property type="molecule type" value="Genomic_DNA"/>
</dbReference>
<name>A0A0F8X671_9ZZZZ</name>
<feature type="non-terminal residue" evidence="1">
    <location>
        <position position="59"/>
    </location>
</feature>
<evidence type="ECO:0000313" key="1">
    <source>
        <dbReference type="EMBL" id="KKK64298.1"/>
    </source>
</evidence>
<comment type="caution">
    <text evidence="1">The sequence shown here is derived from an EMBL/GenBank/DDBJ whole genome shotgun (WGS) entry which is preliminary data.</text>
</comment>
<organism evidence="1">
    <name type="scientific">marine sediment metagenome</name>
    <dbReference type="NCBI Taxonomy" id="412755"/>
    <lineage>
        <taxon>unclassified sequences</taxon>
        <taxon>metagenomes</taxon>
        <taxon>ecological metagenomes</taxon>
    </lineage>
</organism>
<sequence>MVGSRTKDKSWMFESDNILVNTIALGTISSKRLLPQAIEKLNQLLIDAIKQLDEAHLKR</sequence>
<reference evidence="1" key="1">
    <citation type="journal article" date="2015" name="Nature">
        <title>Complex archaea that bridge the gap between prokaryotes and eukaryotes.</title>
        <authorList>
            <person name="Spang A."/>
            <person name="Saw J.H."/>
            <person name="Jorgensen S.L."/>
            <person name="Zaremba-Niedzwiedzka K."/>
            <person name="Martijn J."/>
            <person name="Lind A.E."/>
            <person name="van Eijk R."/>
            <person name="Schleper C."/>
            <person name="Guy L."/>
            <person name="Ettema T.J."/>
        </authorList>
    </citation>
    <scope>NUCLEOTIDE SEQUENCE</scope>
</reference>
<accession>A0A0F8X671</accession>
<proteinExistence type="predicted"/>
<gene>
    <name evidence="1" type="ORF">LCGC14_2985620</name>
</gene>
<protein>
    <submittedName>
        <fullName evidence="1">Uncharacterized protein</fullName>
    </submittedName>
</protein>